<evidence type="ECO:0000313" key="2">
    <source>
        <dbReference type="EMBL" id="KAK7106232.1"/>
    </source>
</evidence>
<name>A0AAN9GF97_9CAEN</name>
<reference evidence="2 3" key="1">
    <citation type="submission" date="2024-02" db="EMBL/GenBank/DDBJ databases">
        <title>Chromosome-scale genome assembly of the rough periwinkle Littorina saxatilis.</title>
        <authorList>
            <person name="De Jode A."/>
            <person name="Faria R."/>
            <person name="Formenti G."/>
            <person name="Sims Y."/>
            <person name="Smith T.P."/>
            <person name="Tracey A."/>
            <person name="Wood J.M.D."/>
            <person name="Zagrodzka Z.B."/>
            <person name="Johannesson K."/>
            <person name="Butlin R.K."/>
            <person name="Leder E.H."/>
        </authorList>
    </citation>
    <scope>NUCLEOTIDE SEQUENCE [LARGE SCALE GENOMIC DNA]</scope>
    <source>
        <strain evidence="2">Snail1</strain>
        <tissue evidence="2">Muscle</tissue>
    </source>
</reference>
<evidence type="ECO:0000313" key="3">
    <source>
        <dbReference type="Proteomes" id="UP001374579"/>
    </source>
</evidence>
<protein>
    <submittedName>
        <fullName evidence="2">Uncharacterized protein</fullName>
    </submittedName>
</protein>
<feature type="region of interest" description="Disordered" evidence="1">
    <location>
        <begin position="1"/>
        <end position="25"/>
    </location>
</feature>
<dbReference type="Proteomes" id="UP001374579">
    <property type="component" value="Unassembled WGS sequence"/>
</dbReference>
<keyword evidence="3" id="KW-1185">Reference proteome</keyword>
<feature type="region of interest" description="Disordered" evidence="1">
    <location>
        <begin position="47"/>
        <end position="87"/>
    </location>
</feature>
<sequence>MWDESEPDDFDKDPNYDETAEECQLEEEQLADRRRMQIDALITGPLVEEEVTAIPHADKPRKTASGTGHGKKAPEKVPTPTLLSTSH</sequence>
<organism evidence="2 3">
    <name type="scientific">Littorina saxatilis</name>
    <dbReference type="NCBI Taxonomy" id="31220"/>
    <lineage>
        <taxon>Eukaryota</taxon>
        <taxon>Metazoa</taxon>
        <taxon>Spiralia</taxon>
        <taxon>Lophotrochozoa</taxon>
        <taxon>Mollusca</taxon>
        <taxon>Gastropoda</taxon>
        <taxon>Caenogastropoda</taxon>
        <taxon>Littorinimorpha</taxon>
        <taxon>Littorinoidea</taxon>
        <taxon>Littorinidae</taxon>
        <taxon>Littorina</taxon>
    </lineage>
</organism>
<comment type="caution">
    <text evidence="2">The sequence shown here is derived from an EMBL/GenBank/DDBJ whole genome shotgun (WGS) entry which is preliminary data.</text>
</comment>
<accession>A0AAN9GF97</accession>
<proteinExistence type="predicted"/>
<evidence type="ECO:0000256" key="1">
    <source>
        <dbReference type="SAM" id="MobiDB-lite"/>
    </source>
</evidence>
<dbReference type="EMBL" id="JBAMIC010000007">
    <property type="protein sequence ID" value="KAK7106232.1"/>
    <property type="molecule type" value="Genomic_DNA"/>
</dbReference>
<dbReference type="AlphaFoldDB" id="A0AAN9GF97"/>
<gene>
    <name evidence="2" type="ORF">V1264_017508</name>
</gene>